<proteinExistence type="predicted"/>
<keyword evidence="2" id="KW-1185">Reference proteome</keyword>
<evidence type="ECO:0000313" key="1">
    <source>
        <dbReference type="EMBL" id="GIG97066.1"/>
    </source>
</evidence>
<name>A0ABQ4EQX5_9ACTN</name>
<protein>
    <recommendedName>
        <fullName evidence="3">Transposase</fullName>
    </recommendedName>
</protein>
<evidence type="ECO:0000313" key="2">
    <source>
        <dbReference type="Proteomes" id="UP000621500"/>
    </source>
</evidence>
<evidence type="ECO:0008006" key="3">
    <source>
        <dbReference type="Google" id="ProtNLM"/>
    </source>
</evidence>
<reference evidence="1 2" key="1">
    <citation type="submission" date="2021-01" db="EMBL/GenBank/DDBJ databases">
        <title>Whole genome shotgun sequence of Plantactinospora mayteni NBRC 109088.</title>
        <authorList>
            <person name="Komaki H."/>
            <person name="Tamura T."/>
        </authorList>
    </citation>
    <scope>NUCLEOTIDE SEQUENCE [LARGE SCALE GENOMIC DNA]</scope>
    <source>
        <strain evidence="1 2">NBRC 109088</strain>
    </source>
</reference>
<comment type="caution">
    <text evidence="1">The sequence shown here is derived from an EMBL/GenBank/DDBJ whole genome shotgun (WGS) entry which is preliminary data.</text>
</comment>
<dbReference type="EMBL" id="BONX01000023">
    <property type="protein sequence ID" value="GIG97066.1"/>
    <property type="molecule type" value="Genomic_DNA"/>
</dbReference>
<gene>
    <name evidence="1" type="ORF">Pma05_36390</name>
</gene>
<sequence length="103" mass="11462">MINILAGCLWITRGFRGHRLSPLEMLRAKRHQVTSQDGWGMWRPGPNPGRHIGRYAARLLSSAYVPRPGERAPGTPQPAETWCLGGQADGGMTWAGRNVCRRQ</sequence>
<organism evidence="1 2">
    <name type="scientific">Plantactinospora mayteni</name>
    <dbReference type="NCBI Taxonomy" id="566021"/>
    <lineage>
        <taxon>Bacteria</taxon>
        <taxon>Bacillati</taxon>
        <taxon>Actinomycetota</taxon>
        <taxon>Actinomycetes</taxon>
        <taxon>Micromonosporales</taxon>
        <taxon>Micromonosporaceae</taxon>
        <taxon>Plantactinospora</taxon>
    </lineage>
</organism>
<dbReference type="Proteomes" id="UP000621500">
    <property type="component" value="Unassembled WGS sequence"/>
</dbReference>
<accession>A0ABQ4EQX5</accession>